<comment type="caution">
    <text evidence="1">The sequence shown here is derived from an EMBL/GenBank/DDBJ whole genome shotgun (WGS) entry which is preliminary data.</text>
</comment>
<sequence>MTPVELGLDVAGDLDAVHDEVGDEPVDDGVLQHDADQARLGEITFAELGTAEILVDVARHAPHDRSGTKPLIPATPGGSFAEKQRYYDEQLRGDRDYRVHVLAVATAQ</sequence>
<protein>
    <submittedName>
        <fullName evidence="1">Uncharacterized protein</fullName>
    </submittedName>
</protein>
<organism evidence="1 2">
    <name type="scientific">Cryptosporangium japonicum</name>
    <dbReference type="NCBI Taxonomy" id="80872"/>
    <lineage>
        <taxon>Bacteria</taxon>
        <taxon>Bacillati</taxon>
        <taxon>Actinomycetota</taxon>
        <taxon>Actinomycetes</taxon>
        <taxon>Cryptosporangiales</taxon>
        <taxon>Cryptosporangiaceae</taxon>
        <taxon>Cryptosporangium</taxon>
    </lineage>
</organism>
<gene>
    <name evidence="1" type="ORF">GCM10009539_62650</name>
</gene>
<name>A0ABN0UZI8_9ACTN</name>
<evidence type="ECO:0000313" key="2">
    <source>
        <dbReference type="Proteomes" id="UP001500967"/>
    </source>
</evidence>
<proteinExistence type="predicted"/>
<accession>A0ABN0UZI8</accession>
<dbReference type="Proteomes" id="UP001500967">
    <property type="component" value="Unassembled WGS sequence"/>
</dbReference>
<evidence type="ECO:0000313" key="1">
    <source>
        <dbReference type="EMBL" id="GAA0267307.1"/>
    </source>
</evidence>
<keyword evidence="2" id="KW-1185">Reference proteome</keyword>
<reference evidence="1 2" key="1">
    <citation type="journal article" date="2019" name="Int. J. Syst. Evol. Microbiol.">
        <title>The Global Catalogue of Microorganisms (GCM) 10K type strain sequencing project: providing services to taxonomists for standard genome sequencing and annotation.</title>
        <authorList>
            <consortium name="The Broad Institute Genomics Platform"/>
            <consortium name="The Broad Institute Genome Sequencing Center for Infectious Disease"/>
            <person name="Wu L."/>
            <person name="Ma J."/>
        </authorList>
    </citation>
    <scope>NUCLEOTIDE SEQUENCE [LARGE SCALE GENOMIC DNA]</scope>
    <source>
        <strain evidence="1 2">JCM 10425</strain>
    </source>
</reference>
<dbReference type="EMBL" id="BAAAGX010000027">
    <property type="protein sequence ID" value="GAA0267307.1"/>
    <property type="molecule type" value="Genomic_DNA"/>
</dbReference>